<dbReference type="GO" id="GO:0006629">
    <property type="term" value="P:lipid metabolic process"/>
    <property type="evidence" value="ECO:0007669"/>
    <property type="project" value="UniProtKB-KW"/>
</dbReference>
<dbReference type="InterPro" id="IPR002659">
    <property type="entry name" value="Glyco_trans_31"/>
</dbReference>
<gene>
    <name evidence="14" type="primary">B3galt4</name>
    <name evidence="14" type="ORF">GTO95_0008037</name>
</gene>
<comment type="similarity">
    <text evidence="3">Belongs to the glycosyltransferase 31 family.</text>
</comment>
<keyword evidence="11" id="KW-0472">Membrane</keyword>
<evidence type="ECO:0000256" key="12">
    <source>
        <dbReference type="ARBA" id="ARBA00023180"/>
    </source>
</evidence>
<feature type="region of interest" description="Disordered" evidence="13">
    <location>
        <begin position="1"/>
        <end position="80"/>
    </location>
</feature>
<evidence type="ECO:0000256" key="13">
    <source>
        <dbReference type="SAM" id="MobiDB-lite"/>
    </source>
</evidence>
<evidence type="ECO:0000256" key="8">
    <source>
        <dbReference type="ARBA" id="ARBA00022989"/>
    </source>
</evidence>
<evidence type="ECO:0000256" key="11">
    <source>
        <dbReference type="ARBA" id="ARBA00023136"/>
    </source>
</evidence>
<feature type="compositionally biased region" description="Basic and acidic residues" evidence="13">
    <location>
        <begin position="356"/>
        <end position="380"/>
    </location>
</feature>
<evidence type="ECO:0000256" key="3">
    <source>
        <dbReference type="ARBA" id="ARBA00008661"/>
    </source>
</evidence>
<sequence length="725" mass="78575">LRQRQTGHAAQQPPVLPPDPGGGEREPAPRPAQGKELREAPGGPLGRAAQTGCTELPGWSSSRTSTATVPGKDRGEGRNSNDLLPWKVCAWCSNRCSSPSVCLALKRKETRVRQGRAAPRRRPGSAGSASMVAIVRLPAPSDLSRPVKRAELRRRARKSARPARRGDGEHEWSAMGAALQTATMHAGPPIWFWGIPVFDEGDRNGTPRLSRLSRGKLLVAPRSIIQLFFTPLPDRLLTRAFLEPPALAPPDRTGQRCACTSSVLSHTKQGHCPPKSCWRYLPFVSPHEGIWQKAERGDFSMEGLPPGRDDRCAPRPSSTIPSARRFHSRPRLSPRSGRPPWGPSRLRRRAGRHVSHRESRAPHGAREAARKALMEKEKKGSRVGQDSGLQCPLVVRVANTLQGCWVAICQAGAPTASPPEGSAAEPLPEHLEYLLLPSPSLCQLARPYLLTLVASAPAHREARQAIRDSWAGDTEVGGQRVLTLFVVGVTPDPGLARRLAEEHRATRDLIQGRFLDTYANLTLKTLSLLGWAQRHCPQARFVAKVDDDVLFNPAVLLEYLQRAGATAGERDLYLGRVHLGVAPNRDPRSKHYLPASAYAPDVFPDYCSGTAYLLSRSAARKIARAAGPALQPLGPLPPEDAFVGMCARAAGLAPTHCPLFSGGPRVPFSRCCYRALVSAHHVSPAEMRGLWAEVQGSPPCSWLGLKLALGVCKARSLLGGVLPGL</sequence>
<keyword evidence="12" id="KW-0325">Glycoprotein</keyword>
<dbReference type="EMBL" id="JAAWVO010026374">
    <property type="protein sequence ID" value="MBN3316005.1"/>
    <property type="molecule type" value="Genomic_DNA"/>
</dbReference>
<evidence type="ECO:0000313" key="15">
    <source>
        <dbReference type="Proteomes" id="UP000736164"/>
    </source>
</evidence>
<evidence type="ECO:0000256" key="10">
    <source>
        <dbReference type="ARBA" id="ARBA00023098"/>
    </source>
</evidence>
<evidence type="ECO:0000256" key="9">
    <source>
        <dbReference type="ARBA" id="ARBA00023034"/>
    </source>
</evidence>
<dbReference type="AlphaFoldDB" id="A0A8J7NPV1"/>
<dbReference type="Gene3D" id="3.90.550.50">
    <property type="match status" value="1"/>
</dbReference>
<feature type="non-terminal residue" evidence="14">
    <location>
        <position position="725"/>
    </location>
</feature>
<evidence type="ECO:0000256" key="7">
    <source>
        <dbReference type="ARBA" id="ARBA00022968"/>
    </source>
</evidence>
<keyword evidence="9" id="KW-0333">Golgi apparatus</keyword>
<feature type="non-terminal residue" evidence="14">
    <location>
        <position position="1"/>
    </location>
</feature>
<protein>
    <submittedName>
        <fullName evidence="14">B3GT4 galactosyltransferase</fullName>
    </submittedName>
</protein>
<evidence type="ECO:0000256" key="5">
    <source>
        <dbReference type="ARBA" id="ARBA00022679"/>
    </source>
</evidence>
<feature type="compositionally biased region" description="Basic residues" evidence="13">
    <location>
        <begin position="345"/>
        <end position="355"/>
    </location>
</feature>
<dbReference type="GO" id="GO:0016758">
    <property type="term" value="F:hexosyltransferase activity"/>
    <property type="evidence" value="ECO:0007669"/>
    <property type="project" value="InterPro"/>
</dbReference>
<keyword evidence="5" id="KW-0808">Transferase</keyword>
<keyword evidence="8" id="KW-1133">Transmembrane helix</keyword>
<feature type="compositionally biased region" description="Polar residues" evidence="13">
    <location>
        <begin position="59"/>
        <end position="68"/>
    </location>
</feature>
<evidence type="ECO:0000256" key="6">
    <source>
        <dbReference type="ARBA" id="ARBA00022692"/>
    </source>
</evidence>
<evidence type="ECO:0000256" key="1">
    <source>
        <dbReference type="ARBA" id="ARBA00004323"/>
    </source>
</evidence>
<evidence type="ECO:0000256" key="4">
    <source>
        <dbReference type="ARBA" id="ARBA00022676"/>
    </source>
</evidence>
<evidence type="ECO:0000313" key="14">
    <source>
        <dbReference type="EMBL" id="MBN3316005.1"/>
    </source>
</evidence>
<proteinExistence type="inferred from homology"/>
<reference evidence="14" key="1">
    <citation type="journal article" date="2021" name="Cell">
        <title>Tracing the genetic footprints of vertebrate landing in non-teleost ray-finned fishes.</title>
        <authorList>
            <person name="Bi X."/>
            <person name="Wang K."/>
            <person name="Yang L."/>
            <person name="Pan H."/>
            <person name="Jiang H."/>
            <person name="Wei Q."/>
            <person name="Fang M."/>
            <person name="Yu H."/>
            <person name="Zhu C."/>
            <person name="Cai Y."/>
            <person name="He Y."/>
            <person name="Gan X."/>
            <person name="Zeng H."/>
            <person name="Yu D."/>
            <person name="Zhu Y."/>
            <person name="Jiang H."/>
            <person name="Qiu Q."/>
            <person name="Yang H."/>
            <person name="Zhang Y.E."/>
            <person name="Wang W."/>
            <person name="Zhu M."/>
            <person name="He S."/>
            <person name="Zhang G."/>
        </authorList>
    </citation>
    <scope>NUCLEOTIDE SEQUENCE</scope>
    <source>
        <strain evidence="14">Allg_001</strain>
    </source>
</reference>
<feature type="region of interest" description="Disordered" evidence="13">
    <location>
        <begin position="298"/>
        <end position="385"/>
    </location>
</feature>
<keyword evidence="4 14" id="KW-0328">Glycosyltransferase</keyword>
<comment type="caution">
    <text evidence="14">The sequence shown here is derived from an EMBL/GenBank/DDBJ whole genome shotgun (WGS) entry which is preliminary data.</text>
</comment>
<dbReference type="PANTHER" id="PTHR11214">
    <property type="entry name" value="BETA-1,3-N-ACETYLGLUCOSAMINYLTRANSFERASE"/>
    <property type="match status" value="1"/>
</dbReference>
<comment type="pathway">
    <text evidence="2">Protein modification; protein glycosylation.</text>
</comment>
<comment type="subcellular location">
    <subcellularLocation>
        <location evidence="1">Golgi apparatus membrane</location>
        <topology evidence="1">Single-pass type II membrane protein</topology>
    </subcellularLocation>
</comment>
<keyword evidence="10" id="KW-0443">Lipid metabolism</keyword>
<dbReference type="GO" id="GO:0000139">
    <property type="term" value="C:Golgi membrane"/>
    <property type="evidence" value="ECO:0007669"/>
    <property type="project" value="UniProtKB-SubCell"/>
</dbReference>
<dbReference type="GO" id="GO:0006493">
    <property type="term" value="P:protein O-linked glycosylation"/>
    <property type="evidence" value="ECO:0007669"/>
    <property type="project" value="TreeGrafter"/>
</dbReference>
<accession>A0A8J7NPV1</accession>
<evidence type="ECO:0000256" key="2">
    <source>
        <dbReference type="ARBA" id="ARBA00004922"/>
    </source>
</evidence>
<keyword evidence="6" id="KW-0812">Transmembrane</keyword>
<keyword evidence="7" id="KW-0735">Signal-anchor</keyword>
<dbReference type="Pfam" id="PF01762">
    <property type="entry name" value="Galactosyl_T"/>
    <property type="match status" value="1"/>
</dbReference>
<organism evidence="14 15">
    <name type="scientific">Atractosteus spatula</name>
    <name type="common">Alligator gar</name>
    <name type="synonym">Lepisosteus spatula</name>
    <dbReference type="NCBI Taxonomy" id="7917"/>
    <lineage>
        <taxon>Eukaryota</taxon>
        <taxon>Metazoa</taxon>
        <taxon>Chordata</taxon>
        <taxon>Craniata</taxon>
        <taxon>Vertebrata</taxon>
        <taxon>Euteleostomi</taxon>
        <taxon>Actinopterygii</taxon>
        <taxon>Neopterygii</taxon>
        <taxon>Holostei</taxon>
        <taxon>Semionotiformes</taxon>
        <taxon>Lepisosteidae</taxon>
        <taxon>Atractosteus</taxon>
    </lineage>
</organism>
<keyword evidence="15" id="KW-1185">Reference proteome</keyword>
<dbReference type="FunFam" id="3.90.550.50:FF:000001">
    <property type="entry name" value="Hexosyltransferase"/>
    <property type="match status" value="1"/>
</dbReference>
<feature type="compositionally biased region" description="Basic and acidic residues" evidence="13">
    <location>
        <begin position="22"/>
        <end position="39"/>
    </location>
</feature>
<dbReference type="PANTHER" id="PTHR11214:SF378">
    <property type="entry name" value="BETA-1,3-GALACTOSYLTRANSFERASE 4"/>
    <property type="match status" value="1"/>
</dbReference>
<name>A0A8J7NPV1_ATRSP</name>
<dbReference type="Proteomes" id="UP000736164">
    <property type="component" value="Unassembled WGS sequence"/>
</dbReference>